<keyword evidence="9 12" id="KW-0472">Membrane</keyword>
<dbReference type="GO" id="GO:0004674">
    <property type="term" value="F:protein serine/threonine kinase activity"/>
    <property type="evidence" value="ECO:0007669"/>
    <property type="project" value="UniProtKB-KW"/>
</dbReference>
<evidence type="ECO:0000256" key="9">
    <source>
        <dbReference type="ARBA" id="ARBA00023136"/>
    </source>
</evidence>
<dbReference type="EMBL" id="LR746278">
    <property type="protein sequence ID" value="CAA7408856.1"/>
    <property type="molecule type" value="Genomic_DNA"/>
</dbReference>
<dbReference type="Gene3D" id="1.10.510.10">
    <property type="entry name" value="Transferase(Phosphotransferase) domain 1"/>
    <property type="match status" value="1"/>
</dbReference>
<dbReference type="SMART" id="SM00220">
    <property type="entry name" value="S_TKc"/>
    <property type="match status" value="1"/>
</dbReference>
<dbReference type="OrthoDB" id="2418081at2759"/>
<accession>A0A7I8LGR2</accession>
<dbReference type="PROSITE" id="PS00108">
    <property type="entry name" value="PROTEIN_KINASE_ST"/>
    <property type="match status" value="1"/>
</dbReference>
<name>A0A7I8LGR2_SPIIN</name>
<dbReference type="InterPro" id="IPR011009">
    <property type="entry name" value="Kinase-like_dom_sf"/>
</dbReference>
<feature type="binding site" evidence="10">
    <location>
        <position position="131"/>
    </location>
    <ligand>
        <name>ATP</name>
        <dbReference type="ChEBI" id="CHEBI:30616"/>
    </ligand>
</feature>
<evidence type="ECO:0000256" key="12">
    <source>
        <dbReference type="SAM" id="Phobius"/>
    </source>
</evidence>
<dbReference type="Proteomes" id="UP000663760">
    <property type="component" value="Chromosome 15"/>
</dbReference>
<evidence type="ECO:0000256" key="5">
    <source>
        <dbReference type="ARBA" id="ARBA00022741"/>
    </source>
</evidence>
<comment type="similarity">
    <text evidence="11">Belongs to the protein kinase superfamily.</text>
</comment>
<sequence>MKVKTGKVLAGAVAVSLLILLLILWLCFGFTKAFFIFAGIDSAAILAIFIWAMFKYSSLDRRLSMARRTALDGEELRLQYSILRKVAGLPTLFRYEQLEAATDGFRAVLGKGSSASVFKGILDDGTAVAVKRIDGQEHGEEEFRAEVTALASVQHLNLVRLLGYCLVPRGPRFLVYEFIENGSLDSWIFSGDSGRSTSAAQRLLPWEQRCAVALDVARALAYLHHDCRSRVLHLDVKPENILLDEVFRACVADFGLSKLMSRDESRVVTTVRGTRGYLAPEWLLESGVSEKSDVYSYGMVLLEIVGGRRNVRLVGDGPASQRKWSYFPRIVAEKVRQGREMEVVDERLPAGEVEENQVKAMLYVALWCIQEKPTLRPTMARVVDMLSGRAPVEAPPETEMVVVDLLAIDHDDAGDSAAAPPHAGQNRPMSAYFASLSTLSPR</sequence>
<keyword evidence="6" id="KW-0418">Kinase</keyword>
<dbReference type="InterPro" id="IPR008271">
    <property type="entry name" value="Ser/Thr_kinase_AS"/>
</dbReference>
<dbReference type="Pfam" id="PF00069">
    <property type="entry name" value="Pkinase"/>
    <property type="match status" value="1"/>
</dbReference>
<evidence type="ECO:0000256" key="3">
    <source>
        <dbReference type="ARBA" id="ARBA00022692"/>
    </source>
</evidence>
<evidence type="ECO:0000256" key="4">
    <source>
        <dbReference type="ARBA" id="ARBA00022729"/>
    </source>
</evidence>
<gene>
    <name evidence="14" type="ORF">SI8410_15019534</name>
</gene>
<evidence type="ECO:0000256" key="11">
    <source>
        <dbReference type="RuleBase" id="RU000304"/>
    </source>
</evidence>
<evidence type="ECO:0000256" key="1">
    <source>
        <dbReference type="ARBA" id="ARBA00004167"/>
    </source>
</evidence>
<evidence type="ECO:0000256" key="6">
    <source>
        <dbReference type="ARBA" id="ARBA00022777"/>
    </source>
</evidence>
<evidence type="ECO:0000259" key="13">
    <source>
        <dbReference type="PROSITE" id="PS50011"/>
    </source>
</evidence>
<evidence type="ECO:0000256" key="2">
    <source>
        <dbReference type="ARBA" id="ARBA00022679"/>
    </source>
</evidence>
<dbReference type="InterPro" id="IPR000719">
    <property type="entry name" value="Prot_kinase_dom"/>
</dbReference>
<keyword evidence="3 12" id="KW-0812">Transmembrane</keyword>
<keyword evidence="7 10" id="KW-0067">ATP-binding</keyword>
<dbReference type="PANTHER" id="PTHR47974:SF9">
    <property type="entry name" value="RECEPTOR-LIKE SERINE_THREONINE-PROTEIN KINASE"/>
    <property type="match status" value="1"/>
</dbReference>
<keyword evidence="5 10" id="KW-0547">Nucleotide-binding</keyword>
<organism evidence="14 15">
    <name type="scientific">Spirodela intermedia</name>
    <name type="common">Intermediate duckweed</name>
    <dbReference type="NCBI Taxonomy" id="51605"/>
    <lineage>
        <taxon>Eukaryota</taxon>
        <taxon>Viridiplantae</taxon>
        <taxon>Streptophyta</taxon>
        <taxon>Embryophyta</taxon>
        <taxon>Tracheophyta</taxon>
        <taxon>Spermatophyta</taxon>
        <taxon>Magnoliopsida</taxon>
        <taxon>Liliopsida</taxon>
        <taxon>Araceae</taxon>
        <taxon>Lemnoideae</taxon>
        <taxon>Spirodela</taxon>
    </lineage>
</organism>
<dbReference type="PANTHER" id="PTHR47974">
    <property type="entry name" value="OS07G0415500 PROTEIN"/>
    <property type="match status" value="1"/>
</dbReference>
<dbReference type="SUPFAM" id="SSF56112">
    <property type="entry name" value="Protein kinase-like (PK-like)"/>
    <property type="match status" value="1"/>
</dbReference>
<dbReference type="FunFam" id="3.30.200.20:FF:000483">
    <property type="entry name" value="Putative receptor-like protein kinase"/>
    <property type="match status" value="1"/>
</dbReference>
<reference evidence="14" key="1">
    <citation type="submission" date="2020-02" db="EMBL/GenBank/DDBJ databases">
        <authorList>
            <person name="Scholz U."/>
            <person name="Mascher M."/>
            <person name="Fiebig A."/>
        </authorList>
    </citation>
    <scope>NUCLEOTIDE SEQUENCE</scope>
</reference>
<feature type="transmembrane region" description="Helical" evidence="12">
    <location>
        <begin position="7"/>
        <end position="28"/>
    </location>
</feature>
<dbReference type="AlphaFoldDB" id="A0A7I8LGR2"/>
<comment type="subcellular location">
    <subcellularLocation>
        <location evidence="1">Membrane</location>
        <topology evidence="1">Single-pass membrane protein</topology>
    </subcellularLocation>
</comment>
<feature type="transmembrane region" description="Helical" evidence="12">
    <location>
        <begin position="34"/>
        <end position="54"/>
    </location>
</feature>
<keyword evidence="15" id="KW-1185">Reference proteome</keyword>
<dbReference type="FunFam" id="1.10.510.10:FF:000537">
    <property type="entry name" value="Putative receptor-like protein kinase"/>
    <property type="match status" value="1"/>
</dbReference>
<keyword evidence="4" id="KW-0732">Signal</keyword>
<dbReference type="GO" id="GO:0016020">
    <property type="term" value="C:membrane"/>
    <property type="evidence" value="ECO:0007669"/>
    <property type="project" value="UniProtKB-SubCell"/>
</dbReference>
<evidence type="ECO:0000256" key="10">
    <source>
        <dbReference type="PROSITE-ProRule" id="PRU10141"/>
    </source>
</evidence>
<evidence type="ECO:0000313" key="15">
    <source>
        <dbReference type="Proteomes" id="UP000663760"/>
    </source>
</evidence>
<evidence type="ECO:0000256" key="8">
    <source>
        <dbReference type="ARBA" id="ARBA00022989"/>
    </source>
</evidence>
<protein>
    <recommendedName>
        <fullName evidence="13">Protein kinase domain-containing protein</fullName>
    </recommendedName>
</protein>
<dbReference type="InterPro" id="IPR017441">
    <property type="entry name" value="Protein_kinase_ATP_BS"/>
</dbReference>
<keyword evidence="2" id="KW-0808">Transferase</keyword>
<dbReference type="GO" id="GO:0005524">
    <property type="term" value="F:ATP binding"/>
    <property type="evidence" value="ECO:0007669"/>
    <property type="project" value="UniProtKB-UniRule"/>
</dbReference>
<dbReference type="Gene3D" id="3.30.200.20">
    <property type="entry name" value="Phosphorylase Kinase, domain 1"/>
    <property type="match status" value="1"/>
</dbReference>
<keyword evidence="8 12" id="KW-1133">Transmembrane helix</keyword>
<dbReference type="PROSITE" id="PS50011">
    <property type="entry name" value="PROTEIN_KINASE_DOM"/>
    <property type="match status" value="1"/>
</dbReference>
<evidence type="ECO:0000313" key="14">
    <source>
        <dbReference type="EMBL" id="CAA7408856.1"/>
    </source>
</evidence>
<evidence type="ECO:0000256" key="7">
    <source>
        <dbReference type="ARBA" id="ARBA00022840"/>
    </source>
</evidence>
<dbReference type="PROSITE" id="PS00107">
    <property type="entry name" value="PROTEIN_KINASE_ATP"/>
    <property type="match status" value="1"/>
</dbReference>
<keyword evidence="11" id="KW-0723">Serine/threonine-protein kinase</keyword>
<proteinExistence type="inferred from homology"/>
<feature type="domain" description="Protein kinase" evidence="13">
    <location>
        <begin position="103"/>
        <end position="392"/>
    </location>
</feature>